<organism evidence="1 2">
    <name type="scientific">Saguinus oedipus</name>
    <name type="common">Cotton-top tamarin</name>
    <name type="synonym">Oedipomidas oedipus</name>
    <dbReference type="NCBI Taxonomy" id="9490"/>
    <lineage>
        <taxon>Eukaryota</taxon>
        <taxon>Metazoa</taxon>
        <taxon>Chordata</taxon>
        <taxon>Craniata</taxon>
        <taxon>Vertebrata</taxon>
        <taxon>Euteleostomi</taxon>
        <taxon>Mammalia</taxon>
        <taxon>Eutheria</taxon>
        <taxon>Euarchontoglires</taxon>
        <taxon>Primates</taxon>
        <taxon>Haplorrhini</taxon>
        <taxon>Platyrrhini</taxon>
        <taxon>Cebidae</taxon>
        <taxon>Callitrichinae</taxon>
        <taxon>Saguinus</taxon>
    </lineage>
</organism>
<accession>A0ABQ9WK30</accession>
<reference evidence="1 2" key="1">
    <citation type="submission" date="2023-05" db="EMBL/GenBank/DDBJ databases">
        <title>B98-5 Cell Line De Novo Hybrid Assembly: An Optical Mapping Approach.</title>
        <authorList>
            <person name="Kananen K."/>
            <person name="Auerbach J.A."/>
            <person name="Kautto E."/>
            <person name="Blachly J.S."/>
        </authorList>
    </citation>
    <scope>NUCLEOTIDE SEQUENCE [LARGE SCALE GENOMIC DNA]</scope>
    <source>
        <strain evidence="1">B95-8</strain>
        <tissue evidence="1">Cell line</tissue>
    </source>
</reference>
<name>A0ABQ9WK30_SAGOE</name>
<sequence>MSCLAPGCAAVQASAPIVKLAQPKASLTTWPLKPALTILGTSQAPAPTMGAHGLWIHSLIVPTLQRRWSGAHPGSAWLQYRPLCDRKTALAGAPSCHWGSSGPWARGQPHNSGSLSQVALALRVPDPAEAQHRMKI</sequence>
<evidence type="ECO:0000313" key="1">
    <source>
        <dbReference type="EMBL" id="KAK2120652.1"/>
    </source>
</evidence>
<evidence type="ECO:0000313" key="2">
    <source>
        <dbReference type="Proteomes" id="UP001266305"/>
    </source>
</evidence>
<keyword evidence="2" id="KW-1185">Reference proteome</keyword>
<dbReference type="Proteomes" id="UP001266305">
    <property type="component" value="Unassembled WGS sequence"/>
</dbReference>
<dbReference type="EMBL" id="JASSZA010000001">
    <property type="protein sequence ID" value="KAK2120652.1"/>
    <property type="molecule type" value="Genomic_DNA"/>
</dbReference>
<protein>
    <submittedName>
        <fullName evidence="1">Uncharacterized protein</fullName>
    </submittedName>
</protein>
<comment type="caution">
    <text evidence="1">The sequence shown here is derived from an EMBL/GenBank/DDBJ whole genome shotgun (WGS) entry which is preliminary data.</text>
</comment>
<proteinExistence type="predicted"/>
<gene>
    <name evidence="1" type="ORF">P7K49_002038</name>
</gene>